<name>A0ABV7QS97_9PSEU</name>
<dbReference type="Proteomes" id="UP001595764">
    <property type="component" value="Unassembled WGS sequence"/>
</dbReference>
<dbReference type="RefSeq" id="WP_377870058.1">
    <property type="nucleotide sequence ID" value="NZ_JBHMAY010000018.1"/>
</dbReference>
<proteinExistence type="predicted"/>
<protein>
    <recommendedName>
        <fullName evidence="3">BMP family ABC transporter substrate-binding protein</fullName>
    </recommendedName>
</protein>
<organism evidence="1 2">
    <name type="scientific">Amycolatopsis halotolerans</name>
    <dbReference type="NCBI Taxonomy" id="330083"/>
    <lineage>
        <taxon>Bacteria</taxon>
        <taxon>Bacillati</taxon>
        <taxon>Actinomycetota</taxon>
        <taxon>Actinomycetes</taxon>
        <taxon>Pseudonocardiales</taxon>
        <taxon>Pseudonocardiaceae</taxon>
        <taxon>Amycolatopsis</taxon>
    </lineage>
</organism>
<accession>A0ABV7QS97</accession>
<evidence type="ECO:0000313" key="2">
    <source>
        <dbReference type="Proteomes" id="UP001595764"/>
    </source>
</evidence>
<gene>
    <name evidence="1" type="ORF">ACFORO_38710</name>
</gene>
<evidence type="ECO:0008006" key="3">
    <source>
        <dbReference type="Google" id="ProtNLM"/>
    </source>
</evidence>
<evidence type="ECO:0000313" key="1">
    <source>
        <dbReference type="EMBL" id="MFC3516150.1"/>
    </source>
</evidence>
<reference evidence="2" key="1">
    <citation type="journal article" date="2019" name="Int. J. Syst. Evol. Microbiol.">
        <title>The Global Catalogue of Microorganisms (GCM) 10K type strain sequencing project: providing services to taxonomists for standard genome sequencing and annotation.</title>
        <authorList>
            <consortium name="The Broad Institute Genomics Platform"/>
            <consortium name="The Broad Institute Genome Sequencing Center for Infectious Disease"/>
            <person name="Wu L."/>
            <person name="Ma J."/>
        </authorList>
    </citation>
    <scope>NUCLEOTIDE SEQUENCE [LARGE SCALE GENOMIC DNA]</scope>
    <source>
        <strain evidence="2">CGMCC 4.7682</strain>
    </source>
</reference>
<comment type="caution">
    <text evidence="1">The sequence shown here is derived from an EMBL/GenBank/DDBJ whole genome shotgun (WGS) entry which is preliminary data.</text>
</comment>
<sequence>MRRWVVAAAAGIVVAGAVAAVVWWPSGDDSGLPPARARVYADFSACLLTGGQGLASPGAGPVWAGLQDASGDTRIKVSYLTASGPATEANYLPYLNSLAQRRCDVILTAGEPGTSAALAQAAAHPAIRFVAVGGTGREGPNVSAVRVTDHVRGDVAETVRAAARAAGR</sequence>
<dbReference type="EMBL" id="JBHRWI010000060">
    <property type="protein sequence ID" value="MFC3516150.1"/>
    <property type="molecule type" value="Genomic_DNA"/>
</dbReference>
<keyword evidence="2" id="KW-1185">Reference proteome</keyword>
<dbReference type="Gene3D" id="3.40.50.2300">
    <property type="match status" value="1"/>
</dbReference>